<sequence length="73" mass="8628">MYSPHFFCPLLLEFCCQDSSWFQKSHRVLLLLLLLLLSLSVFCVLYFVLFLFFVSAVIWIQWRGEKLCTSNSS</sequence>
<evidence type="ECO:0000313" key="3">
    <source>
        <dbReference type="EnsemblPlants" id="PAC:32986269.CDS.1"/>
    </source>
</evidence>
<proteinExistence type="predicted"/>
<reference evidence="2 4" key="1">
    <citation type="journal article" date="2008" name="Science">
        <title>The Physcomitrella genome reveals evolutionary insights into the conquest of land by plants.</title>
        <authorList>
            <person name="Rensing S."/>
            <person name="Lang D."/>
            <person name="Zimmer A."/>
            <person name="Terry A."/>
            <person name="Salamov A."/>
            <person name="Shapiro H."/>
            <person name="Nishiyama T."/>
            <person name="Perroud P.-F."/>
            <person name="Lindquist E."/>
            <person name="Kamisugi Y."/>
            <person name="Tanahashi T."/>
            <person name="Sakakibara K."/>
            <person name="Fujita T."/>
            <person name="Oishi K."/>
            <person name="Shin-I T."/>
            <person name="Kuroki Y."/>
            <person name="Toyoda A."/>
            <person name="Suzuki Y."/>
            <person name="Hashimoto A."/>
            <person name="Yamaguchi K."/>
            <person name="Sugano A."/>
            <person name="Kohara Y."/>
            <person name="Fujiyama A."/>
            <person name="Anterola A."/>
            <person name="Aoki S."/>
            <person name="Ashton N."/>
            <person name="Barbazuk W.B."/>
            <person name="Barker E."/>
            <person name="Bennetzen J."/>
            <person name="Bezanilla M."/>
            <person name="Blankenship R."/>
            <person name="Cho S.H."/>
            <person name="Dutcher S."/>
            <person name="Estelle M."/>
            <person name="Fawcett J.A."/>
            <person name="Gundlach H."/>
            <person name="Hanada K."/>
            <person name="Heyl A."/>
            <person name="Hicks K.A."/>
            <person name="Hugh J."/>
            <person name="Lohr M."/>
            <person name="Mayer K."/>
            <person name="Melkozernov A."/>
            <person name="Murata T."/>
            <person name="Nelson D."/>
            <person name="Pils B."/>
            <person name="Prigge M."/>
            <person name="Reiss B."/>
            <person name="Renner T."/>
            <person name="Rombauts S."/>
            <person name="Rushton P."/>
            <person name="Sanderfoot A."/>
            <person name="Schween G."/>
            <person name="Shiu S.-H."/>
            <person name="Stueber K."/>
            <person name="Theodoulou F.L."/>
            <person name="Tu H."/>
            <person name="Van de Peer Y."/>
            <person name="Verrier P.J."/>
            <person name="Waters E."/>
            <person name="Wood A."/>
            <person name="Yang L."/>
            <person name="Cove D."/>
            <person name="Cuming A."/>
            <person name="Hasebe M."/>
            <person name="Lucas S."/>
            <person name="Mishler D.B."/>
            <person name="Reski R."/>
            <person name="Grigoriev I."/>
            <person name="Quatrano R.S."/>
            <person name="Boore J.L."/>
        </authorList>
    </citation>
    <scope>NUCLEOTIDE SEQUENCE [LARGE SCALE GENOMIC DNA]</scope>
    <source>
        <strain evidence="3 4">cv. Gransden 2004</strain>
    </source>
</reference>
<dbReference type="AlphaFoldDB" id="A0A2K1J760"/>
<evidence type="ECO:0000313" key="4">
    <source>
        <dbReference type="Proteomes" id="UP000006727"/>
    </source>
</evidence>
<evidence type="ECO:0000256" key="1">
    <source>
        <dbReference type="SAM" id="Phobius"/>
    </source>
</evidence>
<keyword evidence="4" id="KW-1185">Reference proteome</keyword>
<dbReference type="Proteomes" id="UP000006727">
    <property type="component" value="Chromosome 16"/>
</dbReference>
<keyword evidence="1" id="KW-1133">Transmembrane helix</keyword>
<dbReference type="EnsemblPlants" id="Pp3c16_4701V3.1">
    <property type="protein sequence ID" value="PAC:32986269.CDS.1"/>
    <property type="gene ID" value="Pp3c16_4701"/>
</dbReference>
<evidence type="ECO:0000313" key="2">
    <source>
        <dbReference type="EMBL" id="PNR37361.1"/>
    </source>
</evidence>
<protein>
    <submittedName>
        <fullName evidence="2 3">Uncharacterized protein</fullName>
    </submittedName>
</protein>
<keyword evidence="1" id="KW-0812">Transmembrane</keyword>
<dbReference type="Gramene" id="Pp3c16_4701V3.1">
    <property type="protein sequence ID" value="PAC:32986269.CDS.1"/>
    <property type="gene ID" value="Pp3c16_4701"/>
</dbReference>
<dbReference type="EMBL" id="ABEU02000016">
    <property type="protein sequence ID" value="PNR37361.1"/>
    <property type="molecule type" value="Genomic_DNA"/>
</dbReference>
<name>A0A2K1J760_PHYPA</name>
<gene>
    <name evidence="2" type="ORF">PHYPA_020469</name>
</gene>
<keyword evidence="1" id="KW-0472">Membrane</keyword>
<accession>A0A2K1J760</accession>
<dbReference type="InParanoid" id="A0A2K1J760"/>
<organism evidence="2">
    <name type="scientific">Physcomitrium patens</name>
    <name type="common">Spreading-leaved earth moss</name>
    <name type="synonym">Physcomitrella patens</name>
    <dbReference type="NCBI Taxonomy" id="3218"/>
    <lineage>
        <taxon>Eukaryota</taxon>
        <taxon>Viridiplantae</taxon>
        <taxon>Streptophyta</taxon>
        <taxon>Embryophyta</taxon>
        <taxon>Bryophyta</taxon>
        <taxon>Bryophytina</taxon>
        <taxon>Bryopsida</taxon>
        <taxon>Funariidae</taxon>
        <taxon>Funariales</taxon>
        <taxon>Funariaceae</taxon>
        <taxon>Physcomitrium</taxon>
    </lineage>
</organism>
<reference evidence="2 4" key="2">
    <citation type="journal article" date="2018" name="Plant J.">
        <title>The Physcomitrella patens chromosome-scale assembly reveals moss genome structure and evolution.</title>
        <authorList>
            <person name="Lang D."/>
            <person name="Ullrich K.K."/>
            <person name="Murat F."/>
            <person name="Fuchs J."/>
            <person name="Jenkins J."/>
            <person name="Haas F.B."/>
            <person name="Piednoel M."/>
            <person name="Gundlach H."/>
            <person name="Van Bel M."/>
            <person name="Meyberg R."/>
            <person name="Vives C."/>
            <person name="Morata J."/>
            <person name="Symeonidi A."/>
            <person name="Hiss M."/>
            <person name="Muchero W."/>
            <person name="Kamisugi Y."/>
            <person name="Saleh O."/>
            <person name="Blanc G."/>
            <person name="Decker E.L."/>
            <person name="van Gessel N."/>
            <person name="Grimwood J."/>
            <person name="Hayes R.D."/>
            <person name="Graham S.W."/>
            <person name="Gunter L.E."/>
            <person name="McDaniel S.F."/>
            <person name="Hoernstein S.N.W."/>
            <person name="Larsson A."/>
            <person name="Li F.W."/>
            <person name="Perroud P.F."/>
            <person name="Phillips J."/>
            <person name="Ranjan P."/>
            <person name="Rokshar D.S."/>
            <person name="Rothfels C.J."/>
            <person name="Schneider L."/>
            <person name="Shu S."/>
            <person name="Stevenson D.W."/>
            <person name="Thummler F."/>
            <person name="Tillich M."/>
            <person name="Villarreal Aguilar J.C."/>
            <person name="Widiez T."/>
            <person name="Wong G.K."/>
            <person name="Wymore A."/>
            <person name="Zhang Y."/>
            <person name="Zimmer A.D."/>
            <person name="Quatrano R.S."/>
            <person name="Mayer K.F.X."/>
            <person name="Goodstein D."/>
            <person name="Casacuberta J.M."/>
            <person name="Vandepoele K."/>
            <person name="Reski R."/>
            <person name="Cuming A.C."/>
            <person name="Tuskan G.A."/>
            <person name="Maumus F."/>
            <person name="Salse J."/>
            <person name="Schmutz J."/>
            <person name="Rensing S.A."/>
        </authorList>
    </citation>
    <scope>NUCLEOTIDE SEQUENCE [LARGE SCALE GENOMIC DNA]</scope>
    <source>
        <strain evidence="3 4">cv. Gransden 2004</strain>
    </source>
</reference>
<feature type="transmembrane region" description="Helical" evidence="1">
    <location>
        <begin position="29"/>
        <end position="62"/>
    </location>
</feature>
<reference evidence="3" key="3">
    <citation type="submission" date="2020-12" db="UniProtKB">
        <authorList>
            <consortium name="EnsemblPlants"/>
        </authorList>
    </citation>
    <scope>IDENTIFICATION</scope>
</reference>